<name>A0A9P9W9X9_9PEZI</name>
<dbReference type="InterPro" id="IPR002893">
    <property type="entry name" value="Znf_MYND"/>
</dbReference>
<dbReference type="Gene3D" id="6.10.140.2220">
    <property type="match status" value="1"/>
</dbReference>
<dbReference type="EMBL" id="JAFIMR010000056">
    <property type="protein sequence ID" value="KAI1853836.1"/>
    <property type="molecule type" value="Genomic_DNA"/>
</dbReference>
<dbReference type="OrthoDB" id="437457at2759"/>
<accession>A0A9P9W9X9</accession>
<organism evidence="6 7">
    <name type="scientific">Neoarthrinium moseri</name>
    <dbReference type="NCBI Taxonomy" id="1658444"/>
    <lineage>
        <taxon>Eukaryota</taxon>
        <taxon>Fungi</taxon>
        <taxon>Dikarya</taxon>
        <taxon>Ascomycota</taxon>
        <taxon>Pezizomycotina</taxon>
        <taxon>Sordariomycetes</taxon>
        <taxon>Xylariomycetidae</taxon>
        <taxon>Amphisphaeriales</taxon>
        <taxon>Apiosporaceae</taxon>
        <taxon>Neoarthrinium</taxon>
    </lineage>
</organism>
<keyword evidence="3" id="KW-0862">Zinc</keyword>
<evidence type="ECO:0000256" key="3">
    <source>
        <dbReference type="ARBA" id="ARBA00022833"/>
    </source>
</evidence>
<dbReference type="SUPFAM" id="SSF144232">
    <property type="entry name" value="HIT/MYND zinc finger-like"/>
    <property type="match status" value="1"/>
</dbReference>
<evidence type="ECO:0000256" key="4">
    <source>
        <dbReference type="PROSITE-ProRule" id="PRU00134"/>
    </source>
</evidence>
<keyword evidence="7" id="KW-1185">Reference proteome</keyword>
<dbReference type="AlphaFoldDB" id="A0A9P9W9X9"/>
<evidence type="ECO:0000256" key="2">
    <source>
        <dbReference type="ARBA" id="ARBA00022771"/>
    </source>
</evidence>
<dbReference type="PROSITE" id="PS50865">
    <property type="entry name" value="ZF_MYND_2"/>
    <property type="match status" value="1"/>
</dbReference>
<keyword evidence="1" id="KW-0479">Metal-binding</keyword>
<feature type="domain" description="MYND-type" evidence="5">
    <location>
        <begin position="4"/>
        <end position="40"/>
    </location>
</feature>
<evidence type="ECO:0000313" key="7">
    <source>
        <dbReference type="Proteomes" id="UP000829685"/>
    </source>
</evidence>
<dbReference type="Proteomes" id="UP000829685">
    <property type="component" value="Unassembled WGS sequence"/>
</dbReference>
<dbReference type="GO" id="GO:0008270">
    <property type="term" value="F:zinc ion binding"/>
    <property type="evidence" value="ECO:0007669"/>
    <property type="project" value="UniProtKB-KW"/>
</dbReference>
<evidence type="ECO:0000259" key="5">
    <source>
        <dbReference type="PROSITE" id="PS50865"/>
    </source>
</evidence>
<evidence type="ECO:0000313" key="6">
    <source>
        <dbReference type="EMBL" id="KAI1853836.1"/>
    </source>
</evidence>
<comment type="caution">
    <text evidence="6">The sequence shown here is derived from an EMBL/GenBank/DDBJ whole genome shotgun (WGS) entry which is preliminary data.</text>
</comment>
<protein>
    <recommendedName>
        <fullName evidence="5">MYND-type domain-containing protein</fullName>
    </recommendedName>
</protein>
<gene>
    <name evidence="6" type="ORF">JX265_012667</name>
</gene>
<proteinExistence type="predicted"/>
<sequence length="407" mass="45952">MAHCIICMWPDATACGQCKSAHYCSRKCQKTDWESHKLVCTPFAQMGPRPSSDHYKALLFLTESTAPKPVWVQFSNTDDFPSVDGSYDWLGPKGRGYSTENTHVNINRRTNKDIVPKLRFFSGSVFQYDQSTVNQSFATAVRPFTANPSLQFKGPVLAYTMIEYTYEQMLQMEEAGEEEPREYEYLDISLSCFRDLVDFSIHHEARETDCIPPKDDGIIVTKFHSVHDCLKSQRPQHGQVAVKAPFAGGDQSGISTISQILGTPLRLNALDTKAKSAGYNDGCPYASFLMMDLDITSPSWGTIAEAWRFPGSVLVGQVNGSNIQDHIAATMARFCMEEVYPRVKKALQDGTMEAKEKAMKPVCLEMLYNYRRDDYPYNLAVPRRANVINPMDMMAAYQSYISSRRFN</sequence>
<dbReference type="Pfam" id="PF01753">
    <property type="entry name" value="zf-MYND"/>
    <property type="match status" value="1"/>
</dbReference>
<evidence type="ECO:0000256" key="1">
    <source>
        <dbReference type="ARBA" id="ARBA00022723"/>
    </source>
</evidence>
<reference evidence="6" key="1">
    <citation type="submission" date="2021-03" db="EMBL/GenBank/DDBJ databases">
        <title>Revisited historic fungal species revealed as producer of novel bioactive compounds through whole genome sequencing and comparative genomics.</title>
        <authorList>
            <person name="Vignolle G.A."/>
            <person name="Hochenegger N."/>
            <person name="Mach R.L."/>
            <person name="Mach-Aigner A.R."/>
            <person name="Javad Rahimi M."/>
            <person name="Salim K.A."/>
            <person name="Chan C.M."/>
            <person name="Lim L.B.L."/>
            <person name="Cai F."/>
            <person name="Druzhinina I.S."/>
            <person name="U'Ren J.M."/>
            <person name="Derntl C."/>
        </authorList>
    </citation>
    <scope>NUCLEOTIDE SEQUENCE</scope>
    <source>
        <strain evidence="6">TUCIM 5799</strain>
    </source>
</reference>
<keyword evidence="2 4" id="KW-0863">Zinc-finger</keyword>